<dbReference type="InterPro" id="IPR042095">
    <property type="entry name" value="SUMF_sf"/>
</dbReference>
<gene>
    <name evidence="2" type="ORF">HKI81_09005</name>
</gene>
<name>A0A7Y2L8X4_9THEO</name>
<dbReference type="InterPro" id="IPR016187">
    <property type="entry name" value="CTDL_fold"/>
</dbReference>
<comment type="caution">
    <text evidence="2">The sequence shown here is derived from an EMBL/GenBank/DDBJ whole genome shotgun (WGS) entry which is preliminary data.</text>
</comment>
<dbReference type="Pfam" id="PF03781">
    <property type="entry name" value="FGE-sulfatase"/>
    <property type="match status" value="1"/>
</dbReference>
<dbReference type="InterPro" id="IPR005532">
    <property type="entry name" value="SUMF_dom"/>
</dbReference>
<evidence type="ECO:0000313" key="2">
    <source>
        <dbReference type="EMBL" id="NNG67357.1"/>
    </source>
</evidence>
<dbReference type="Proteomes" id="UP000529861">
    <property type="component" value="Unassembled WGS sequence"/>
</dbReference>
<organism evidence="2 3">
    <name type="scientific">Caldanaerobacter subterraneus</name>
    <dbReference type="NCBI Taxonomy" id="911092"/>
    <lineage>
        <taxon>Bacteria</taxon>
        <taxon>Bacillati</taxon>
        <taxon>Bacillota</taxon>
        <taxon>Clostridia</taxon>
        <taxon>Thermoanaerobacterales</taxon>
        <taxon>Thermoanaerobacteraceae</taxon>
        <taxon>Caldanaerobacter</taxon>
    </lineage>
</organism>
<protein>
    <submittedName>
        <fullName evidence="2">SUMF1/EgtB/PvdO family nonheme iron enzyme</fullName>
    </submittedName>
</protein>
<reference evidence="2 3" key="1">
    <citation type="submission" date="2020-04" db="EMBL/GenBank/DDBJ databases">
        <title>Draft genome sequence of Caldanaerobacter sunterraneus. strain 1523vc isolated from Griffin hot spring, Kamchatka, Russia.</title>
        <authorList>
            <person name="Toshchakov S.V."/>
            <person name="Podosokorskaya O.A."/>
            <person name="Kublanov I.V."/>
            <person name="Korzhenkov A."/>
            <person name="Patrushev M.V."/>
        </authorList>
    </citation>
    <scope>NUCLEOTIDE SEQUENCE [LARGE SCALE GENOMIC DNA]</scope>
    <source>
        <strain evidence="2 3">1523vc</strain>
    </source>
</reference>
<evidence type="ECO:0000313" key="3">
    <source>
        <dbReference type="Proteomes" id="UP000529861"/>
    </source>
</evidence>
<proteinExistence type="predicted"/>
<dbReference type="SUPFAM" id="SSF56436">
    <property type="entry name" value="C-type lectin-like"/>
    <property type="match status" value="1"/>
</dbReference>
<dbReference type="AlphaFoldDB" id="A0A7Y2L8X4"/>
<dbReference type="Gene3D" id="3.90.1580.10">
    <property type="entry name" value="paralog of FGE (formylglycine-generating enzyme)"/>
    <property type="match status" value="1"/>
</dbReference>
<accession>A0A7Y2L8X4</accession>
<evidence type="ECO:0000259" key="1">
    <source>
        <dbReference type="Pfam" id="PF03781"/>
    </source>
</evidence>
<dbReference type="EMBL" id="JABEQB010000025">
    <property type="protein sequence ID" value="NNG67357.1"/>
    <property type="molecule type" value="Genomic_DNA"/>
</dbReference>
<sequence>MGRNTVLYDDQGNPSIMVIVPLMTEAELLDGGREVPHPAFIVNGVTKPRLYISKYQNFTVGSSTTLRAVGLKHRDPGNTINFDTALLACKQKGAGWHLMTNAEWAAIALWAKKQGFWPRGNNSYGKDINIQTEKGIPSYFHDYGGTTGKRIGRTLTGSGPISRSHDGTPFGIFDLNGNVWEWVGGLRLKIGEIQILENNNAADNTKDQSDTSTEWKAILPDGTLVAPGTNGTYKFDSPAAGTGGTANLGTPILNTAITNSGYPTDPTSNGYYDYNYSYFKDLQIASGLSVANILKLLGIVPIDSNYKNGGLWVRNYGERLPFRGGSWDYGSYAGLFALALFDPRSYAYVHVGFRSAYVNL</sequence>
<feature type="domain" description="Sulfatase-modifying factor enzyme-like" evidence="1">
    <location>
        <begin position="73"/>
        <end position="184"/>
    </location>
</feature>